<reference evidence="7" key="2">
    <citation type="journal article" date="2024" name="Plant">
        <title>Genomic evolution and insights into agronomic trait innovations of Sesamum species.</title>
        <authorList>
            <person name="Miao H."/>
            <person name="Wang L."/>
            <person name="Qu L."/>
            <person name="Liu H."/>
            <person name="Sun Y."/>
            <person name="Le M."/>
            <person name="Wang Q."/>
            <person name="Wei S."/>
            <person name="Zheng Y."/>
            <person name="Lin W."/>
            <person name="Duan Y."/>
            <person name="Cao H."/>
            <person name="Xiong S."/>
            <person name="Wang X."/>
            <person name="Wei L."/>
            <person name="Li C."/>
            <person name="Ma Q."/>
            <person name="Ju M."/>
            <person name="Zhao R."/>
            <person name="Li G."/>
            <person name="Mu C."/>
            <person name="Tian Q."/>
            <person name="Mei H."/>
            <person name="Zhang T."/>
            <person name="Gao T."/>
            <person name="Zhang H."/>
        </authorList>
    </citation>
    <scope>NUCLEOTIDE SEQUENCE</scope>
    <source>
        <strain evidence="7">3651</strain>
    </source>
</reference>
<dbReference type="PROSITE" id="PS50302">
    <property type="entry name" value="PUM"/>
    <property type="match status" value="2"/>
</dbReference>
<dbReference type="AlphaFoldDB" id="A0AAE1Y3P6"/>
<dbReference type="PROSITE" id="PS50303">
    <property type="entry name" value="PUM_HD"/>
    <property type="match status" value="1"/>
</dbReference>
<dbReference type="GO" id="GO:0003729">
    <property type="term" value="F:mRNA binding"/>
    <property type="evidence" value="ECO:0007669"/>
    <property type="project" value="TreeGrafter"/>
</dbReference>
<dbReference type="InterPro" id="IPR001313">
    <property type="entry name" value="Pumilio_RNA-bd_rpt"/>
</dbReference>
<dbReference type="PANTHER" id="PTHR12537:SF137">
    <property type="entry name" value="PUMILIO HOMOLOG 16-RELATED"/>
    <property type="match status" value="1"/>
</dbReference>
<evidence type="ECO:0000256" key="2">
    <source>
        <dbReference type="ARBA" id="ARBA00022845"/>
    </source>
</evidence>
<feature type="compositionally biased region" description="Low complexity" evidence="5">
    <location>
        <begin position="51"/>
        <end position="64"/>
    </location>
</feature>
<comment type="caution">
    <text evidence="7">The sequence shown here is derived from an EMBL/GenBank/DDBJ whole genome shotgun (WGS) entry which is preliminary data.</text>
</comment>
<keyword evidence="3" id="KW-0694">RNA-binding</keyword>
<dbReference type="Proteomes" id="UP001293254">
    <property type="component" value="Unassembled WGS sequence"/>
</dbReference>
<dbReference type="SMART" id="SM00025">
    <property type="entry name" value="Pumilio"/>
    <property type="match status" value="5"/>
</dbReference>
<dbReference type="InterPro" id="IPR011989">
    <property type="entry name" value="ARM-like"/>
</dbReference>
<proteinExistence type="predicted"/>
<keyword evidence="2" id="KW-0810">Translation regulation</keyword>
<dbReference type="Pfam" id="PF00806">
    <property type="entry name" value="PUF"/>
    <property type="match status" value="4"/>
</dbReference>
<organism evidence="7 8">
    <name type="scientific">Sesamum alatum</name>
    <dbReference type="NCBI Taxonomy" id="300844"/>
    <lineage>
        <taxon>Eukaryota</taxon>
        <taxon>Viridiplantae</taxon>
        <taxon>Streptophyta</taxon>
        <taxon>Embryophyta</taxon>
        <taxon>Tracheophyta</taxon>
        <taxon>Spermatophyta</taxon>
        <taxon>Magnoliopsida</taxon>
        <taxon>eudicotyledons</taxon>
        <taxon>Gunneridae</taxon>
        <taxon>Pentapetalae</taxon>
        <taxon>asterids</taxon>
        <taxon>lamiids</taxon>
        <taxon>Lamiales</taxon>
        <taxon>Pedaliaceae</taxon>
        <taxon>Sesamum</taxon>
    </lineage>
</organism>
<feature type="domain" description="PUM-HD" evidence="6">
    <location>
        <begin position="140"/>
        <end position="499"/>
    </location>
</feature>
<dbReference type="SUPFAM" id="SSF48371">
    <property type="entry name" value="ARM repeat"/>
    <property type="match status" value="1"/>
</dbReference>
<evidence type="ECO:0000256" key="3">
    <source>
        <dbReference type="ARBA" id="ARBA00022884"/>
    </source>
</evidence>
<dbReference type="PANTHER" id="PTHR12537">
    <property type="entry name" value="RNA BINDING PROTEIN PUMILIO-RELATED"/>
    <property type="match status" value="1"/>
</dbReference>
<evidence type="ECO:0000259" key="6">
    <source>
        <dbReference type="PROSITE" id="PS50303"/>
    </source>
</evidence>
<evidence type="ECO:0000256" key="4">
    <source>
        <dbReference type="PROSITE-ProRule" id="PRU00317"/>
    </source>
</evidence>
<dbReference type="InterPro" id="IPR016024">
    <property type="entry name" value="ARM-type_fold"/>
</dbReference>
<evidence type="ECO:0000256" key="5">
    <source>
        <dbReference type="SAM" id="MobiDB-lite"/>
    </source>
</evidence>
<feature type="region of interest" description="Disordered" evidence="5">
    <location>
        <begin position="40"/>
        <end position="64"/>
    </location>
</feature>
<accession>A0AAE1Y3P6</accession>
<gene>
    <name evidence="7" type="ORF">Salat_1901800</name>
</gene>
<sequence length="499" mass="55984">MDSPTSQTPEHGLNLSDHDDEEVILYIGSLELGKDGNFRLAPAANSQSKGDASPSDNSDSFSDFSFETDEEGCPFTTVTRSKNINNVPCVLSQDKSATNDSIWGCPTFFMSTTAGDQYVSQLRNHGHDDQNLMGPKDYDHGSNLVHHFSSRPLPYADPRFRPMMLHKFGNPMMYGPRIPSCPQARLLDVNRMEEIIKGGDREQKESLVYMLQRSIFMLMLNRRLHSLYCVLVDACEGQQLDSLVGRVLSGGDYFLRAAFDEQGAISIIELIRKVKRSSPDHALAMTSVLSIRFMDIMTHPTARDVILECLLLFPTQPNQVLYEKAILHFEDLATDKVGCRSLNDCITLIDGDQRVRLLNHIANVSDYLSYDQYGNYVVQNVLGLGNKDITDEITHCLRNQFIRLAMTKGGSHVVEKCMEASDSGIILVAAEILDCPRTPVQLARNQFGNYVIQAALKKTKERGYKCYYNALVRCLEPHRRALRRTAGGRNVLSSLEAEE</sequence>
<evidence type="ECO:0000313" key="8">
    <source>
        <dbReference type="Proteomes" id="UP001293254"/>
    </source>
</evidence>
<evidence type="ECO:0000256" key="1">
    <source>
        <dbReference type="ARBA" id="ARBA00022737"/>
    </source>
</evidence>
<feature type="repeat" description="Pumilio" evidence="4">
    <location>
        <begin position="431"/>
        <end position="473"/>
    </location>
</feature>
<dbReference type="Gene3D" id="1.25.10.10">
    <property type="entry name" value="Leucine-rich Repeat Variant"/>
    <property type="match status" value="1"/>
</dbReference>
<evidence type="ECO:0000313" key="7">
    <source>
        <dbReference type="EMBL" id="KAK4423190.1"/>
    </source>
</evidence>
<dbReference type="GO" id="GO:0005737">
    <property type="term" value="C:cytoplasm"/>
    <property type="evidence" value="ECO:0007669"/>
    <property type="project" value="TreeGrafter"/>
</dbReference>
<protein>
    <submittedName>
        <fullName evidence="7">Pumilio12</fullName>
    </submittedName>
</protein>
<dbReference type="EMBL" id="JACGWO010000007">
    <property type="protein sequence ID" value="KAK4423190.1"/>
    <property type="molecule type" value="Genomic_DNA"/>
</dbReference>
<keyword evidence="1" id="KW-0677">Repeat</keyword>
<dbReference type="GO" id="GO:0006417">
    <property type="term" value="P:regulation of translation"/>
    <property type="evidence" value="ECO:0007669"/>
    <property type="project" value="UniProtKB-KW"/>
</dbReference>
<name>A0AAE1Y3P6_9LAMI</name>
<reference evidence="7" key="1">
    <citation type="submission" date="2020-06" db="EMBL/GenBank/DDBJ databases">
        <authorList>
            <person name="Li T."/>
            <person name="Hu X."/>
            <person name="Zhang T."/>
            <person name="Song X."/>
            <person name="Zhang H."/>
            <person name="Dai N."/>
            <person name="Sheng W."/>
            <person name="Hou X."/>
            <person name="Wei L."/>
        </authorList>
    </citation>
    <scope>NUCLEOTIDE SEQUENCE</scope>
    <source>
        <strain evidence="7">3651</strain>
        <tissue evidence="7">Leaf</tissue>
    </source>
</reference>
<keyword evidence="8" id="KW-1185">Reference proteome</keyword>
<dbReference type="InterPro" id="IPR033133">
    <property type="entry name" value="PUM-HD"/>
</dbReference>
<feature type="repeat" description="Pumilio" evidence="4">
    <location>
        <begin position="360"/>
        <end position="395"/>
    </location>
</feature>